<dbReference type="PROSITE" id="PS50889">
    <property type="entry name" value="S4"/>
    <property type="match status" value="1"/>
</dbReference>
<evidence type="ECO:0000256" key="6">
    <source>
        <dbReference type="ARBA" id="ARBA00035254"/>
    </source>
</evidence>
<feature type="domain" description="RNA-binding S4" evidence="9">
    <location>
        <begin position="92"/>
        <end position="155"/>
    </location>
</feature>
<dbReference type="Gene3D" id="1.10.1050.10">
    <property type="entry name" value="Ribosomal Protein S4 Delta 41, Chain A, domain 1"/>
    <property type="match status" value="1"/>
</dbReference>
<dbReference type="SMART" id="SM00363">
    <property type="entry name" value="S4"/>
    <property type="match status" value="1"/>
</dbReference>
<evidence type="ECO:0000313" key="12">
    <source>
        <dbReference type="Proteomes" id="UP000185891"/>
    </source>
</evidence>
<keyword evidence="3 7" id="KW-0694">RNA-binding</keyword>
<dbReference type="PANTHER" id="PTHR11831">
    <property type="entry name" value="30S 40S RIBOSOMAL PROTEIN"/>
    <property type="match status" value="1"/>
</dbReference>
<dbReference type="InterPro" id="IPR005709">
    <property type="entry name" value="Ribosomal_uS4_bac-type"/>
</dbReference>
<reference evidence="11 12" key="1">
    <citation type="journal article" date="2016" name="Nat. Commun.">
        <title>Thousands of microbial genomes shed light on interconnected biogeochemical processes in an aquifer system.</title>
        <authorList>
            <person name="Anantharaman K."/>
            <person name="Brown C.T."/>
            <person name="Hug L.A."/>
            <person name="Sharon I."/>
            <person name="Castelle C.J."/>
            <person name="Probst A.J."/>
            <person name="Thomas B.C."/>
            <person name="Singh A."/>
            <person name="Wilkins M.J."/>
            <person name="Karaoz U."/>
            <person name="Brodie E.L."/>
            <person name="Williams K.H."/>
            <person name="Hubbard S.S."/>
            <person name="Banfield J.F."/>
        </authorList>
    </citation>
    <scope>NUCLEOTIDE SEQUENCE [LARGE SCALE GENOMIC DNA]</scope>
</reference>
<dbReference type="InterPro" id="IPR022801">
    <property type="entry name" value="Ribosomal_uS4"/>
</dbReference>
<proteinExistence type="inferred from homology"/>
<dbReference type="HAMAP" id="MF_01306_B">
    <property type="entry name" value="Ribosomal_uS4_B"/>
    <property type="match status" value="1"/>
</dbReference>
<evidence type="ECO:0000256" key="4">
    <source>
        <dbReference type="ARBA" id="ARBA00022980"/>
    </source>
</evidence>
<protein>
    <recommendedName>
        <fullName evidence="6 7">Small ribosomal subunit protein uS4</fullName>
    </recommendedName>
</protein>
<dbReference type="Pfam" id="PF01479">
    <property type="entry name" value="S4"/>
    <property type="match status" value="1"/>
</dbReference>
<keyword evidence="2 7" id="KW-0699">rRNA-binding</keyword>
<comment type="function">
    <text evidence="7">One of the primary rRNA binding proteins, it binds directly to 16S rRNA where it nucleates assembly of the body of the 30S subunit.</text>
</comment>
<dbReference type="NCBIfam" id="NF003717">
    <property type="entry name" value="PRK05327.1"/>
    <property type="match status" value="1"/>
</dbReference>
<sequence>MSRIKKYKIGRRLGTGVFEKCQTQKFILSEQKRTTVRKGRKSQSSDYGMQLLEKQKVRFTYGLKERQLQKYIEKALSKKGNNLESLYGGIESRLDNVVYRLGLAETRAKARQVVSHGHITINGKRLNIPSYNVNNGEIIGIKAQSQNKGLFENFEERQKGVTVPNWLSFDIKKKEGKIVGVPKIGTGETFDLRAVFEFYRR</sequence>
<accession>A0A1F5ENG5</accession>
<dbReference type="PROSITE" id="PS00632">
    <property type="entry name" value="RIBOSOMAL_S4"/>
    <property type="match status" value="1"/>
</dbReference>
<comment type="caution">
    <text evidence="11">The sequence shown here is derived from an EMBL/GenBank/DDBJ whole genome shotgun (WGS) entry which is preliminary data.</text>
</comment>
<evidence type="ECO:0000256" key="1">
    <source>
        <dbReference type="ARBA" id="ARBA00007465"/>
    </source>
</evidence>
<dbReference type="GO" id="GO:0003735">
    <property type="term" value="F:structural constituent of ribosome"/>
    <property type="evidence" value="ECO:0007669"/>
    <property type="project" value="InterPro"/>
</dbReference>
<dbReference type="EMBL" id="MFAA01000019">
    <property type="protein sequence ID" value="OGD68949.1"/>
    <property type="molecule type" value="Genomic_DNA"/>
</dbReference>
<dbReference type="FunFam" id="3.10.290.10:FF:000001">
    <property type="entry name" value="30S ribosomal protein S4"/>
    <property type="match status" value="1"/>
</dbReference>
<keyword evidence="4 7" id="KW-0689">Ribosomal protein</keyword>
<feature type="domain" description="Small ribosomal subunit protein uS4 N-terminal" evidence="10">
    <location>
        <begin position="4"/>
        <end position="91"/>
    </location>
</feature>
<dbReference type="InterPro" id="IPR002942">
    <property type="entry name" value="S4_RNA-bd"/>
</dbReference>
<keyword evidence="5 7" id="KW-0687">Ribonucleoprotein</keyword>
<dbReference type="Proteomes" id="UP000185891">
    <property type="component" value="Unassembled WGS sequence"/>
</dbReference>
<dbReference type="AlphaFoldDB" id="A0A1F5ENG5"/>
<evidence type="ECO:0000256" key="2">
    <source>
        <dbReference type="ARBA" id="ARBA00022730"/>
    </source>
</evidence>
<evidence type="ECO:0000259" key="10">
    <source>
        <dbReference type="SMART" id="SM01390"/>
    </source>
</evidence>
<comment type="function">
    <text evidence="7">With S5 and S12 plays an important role in translational accuracy.</text>
</comment>
<evidence type="ECO:0000313" key="11">
    <source>
        <dbReference type="EMBL" id="OGD68949.1"/>
    </source>
</evidence>
<comment type="similarity">
    <text evidence="1 7 8">Belongs to the universal ribosomal protein uS4 family.</text>
</comment>
<dbReference type="InterPro" id="IPR001912">
    <property type="entry name" value="Ribosomal_uS4_N"/>
</dbReference>
<evidence type="ECO:0000256" key="3">
    <source>
        <dbReference type="ARBA" id="ARBA00022884"/>
    </source>
</evidence>
<dbReference type="PANTHER" id="PTHR11831:SF4">
    <property type="entry name" value="SMALL RIBOSOMAL SUBUNIT PROTEIN US4M"/>
    <property type="match status" value="1"/>
</dbReference>
<evidence type="ECO:0000256" key="7">
    <source>
        <dbReference type="HAMAP-Rule" id="MF_01306"/>
    </source>
</evidence>
<gene>
    <name evidence="7" type="primary">rpsD</name>
    <name evidence="11" type="ORF">A3E89_01750</name>
</gene>
<dbReference type="InterPro" id="IPR036986">
    <property type="entry name" value="S4_RNA-bd_sf"/>
</dbReference>
<dbReference type="SMART" id="SM01390">
    <property type="entry name" value="Ribosomal_S4"/>
    <property type="match status" value="1"/>
</dbReference>
<dbReference type="GO" id="GO:0019843">
    <property type="term" value="F:rRNA binding"/>
    <property type="evidence" value="ECO:0007669"/>
    <property type="project" value="UniProtKB-UniRule"/>
</dbReference>
<dbReference type="GO" id="GO:0006412">
    <property type="term" value="P:translation"/>
    <property type="evidence" value="ECO:0007669"/>
    <property type="project" value="UniProtKB-UniRule"/>
</dbReference>
<dbReference type="Pfam" id="PF00163">
    <property type="entry name" value="Ribosomal_S4"/>
    <property type="match status" value="1"/>
</dbReference>
<dbReference type="GO" id="GO:0015935">
    <property type="term" value="C:small ribosomal subunit"/>
    <property type="evidence" value="ECO:0007669"/>
    <property type="project" value="InterPro"/>
</dbReference>
<evidence type="ECO:0000256" key="8">
    <source>
        <dbReference type="RuleBase" id="RU003699"/>
    </source>
</evidence>
<dbReference type="NCBIfam" id="TIGR01017">
    <property type="entry name" value="rpsD_bact"/>
    <property type="match status" value="1"/>
</dbReference>
<evidence type="ECO:0000256" key="5">
    <source>
        <dbReference type="ARBA" id="ARBA00023274"/>
    </source>
</evidence>
<dbReference type="InterPro" id="IPR018079">
    <property type="entry name" value="Ribosomal_uS4_CS"/>
</dbReference>
<organism evidence="11 12">
    <name type="scientific">Candidatus Campbellbacteria bacterium RIFCSPHIGHO2_12_FULL_35_10</name>
    <dbReference type="NCBI Taxonomy" id="1797578"/>
    <lineage>
        <taxon>Bacteria</taxon>
        <taxon>Candidatus Campbelliibacteriota</taxon>
    </lineage>
</organism>
<dbReference type="CDD" id="cd00165">
    <property type="entry name" value="S4"/>
    <property type="match status" value="1"/>
</dbReference>
<evidence type="ECO:0000259" key="9">
    <source>
        <dbReference type="SMART" id="SM00363"/>
    </source>
</evidence>
<dbReference type="Gene3D" id="3.10.290.10">
    <property type="entry name" value="RNA-binding S4 domain"/>
    <property type="match status" value="1"/>
</dbReference>
<dbReference type="SUPFAM" id="SSF55174">
    <property type="entry name" value="Alpha-L RNA-binding motif"/>
    <property type="match status" value="1"/>
</dbReference>
<name>A0A1F5ENG5_9BACT</name>
<dbReference type="GO" id="GO:0042274">
    <property type="term" value="P:ribosomal small subunit biogenesis"/>
    <property type="evidence" value="ECO:0007669"/>
    <property type="project" value="TreeGrafter"/>
</dbReference>
<comment type="subunit">
    <text evidence="7">Part of the 30S ribosomal subunit. Contacts protein S5. The interaction surface between S4 and S5 is involved in control of translational fidelity.</text>
</comment>